<dbReference type="Gene3D" id="3.40.30.10">
    <property type="entry name" value="Glutaredoxin"/>
    <property type="match status" value="1"/>
</dbReference>
<dbReference type="InterPro" id="IPR017937">
    <property type="entry name" value="Thioredoxin_CS"/>
</dbReference>
<dbReference type="GO" id="GO:0015035">
    <property type="term" value="F:protein-disulfide reductase activity"/>
    <property type="evidence" value="ECO:0007669"/>
    <property type="project" value="UniProtKB-UniRule"/>
</dbReference>
<evidence type="ECO:0000256" key="6">
    <source>
        <dbReference type="NCBIfam" id="TIGR01068"/>
    </source>
</evidence>
<dbReference type="FunFam" id="3.40.30.10:FF:000001">
    <property type="entry name" value="Thioredoxin"/>
    <property type="match status" value="1"/>
</dbReference>
<dbReference type="AlphaFoldDB" id="Q2SME4"/>
<proteinExistence type="inferred from homology"/>
<sequence>MSAFVKHISDADFKDVVINSDKPVLVDFWAEWCGPCRAIAPVLDELAEEMADDIQVVKVNVDDNQAVAGAMRIRSIPTLIVFKNGKAVANHSGAVGMAQLKNFVAQAI</sequence>
<dbReference type="EMBL" id="CP000155">
    <property type="protein sequence ID" value="ABC28180.1"/>
    <property type="molecule type" value="Genomic_DNA"/>
</dbReference>
<reference evidence="11 12" key="1">
    <citation type="journal article" date="2005" name="Nucleic Acids Res.">
        <title>Genomic blueprint of Hahella chejuensis, a marine microbe producing an algicidal agent.</title>
        <authorList>
            <person name="Jeong H."/>
            <person name="Yim J.H."/>
            <person name="Lee C."/>
            <person name="Choi S.-H."/>
            <person name="Park Y.K."/>
            <person name="Yoon S.H."/>
            <person name="Hur C.-G."/>
            <person name="Kang H.-Y."/>
            <person name="Kim D."/>
            <person name="Lee H.H."/>
            <person name="Park K.H."/>
            <person name="Park S.-H."/>
            <person name="Park H.-S."/>
            <person name="Lee H.K."/>
            <person name="Oh T.K."/>
            <person name="Kim J.F."/>
        </authorList>
    </citation>
    <scope>NUCLEOTIDE SEQUENCE [LARGE SCALE GENOMIC DNA]</scope>
    <source>
        <strain evidence="11 12">KCTC 2396</strain>
    </source>
</reference>
<name>Q2SME4_HAHCH</name>
<keyword evidence="12" id="KW-1185">Reference proteome</keyword>
<dbReference type="eggNOG" id="COG3118">
    <property type="taxonomic scope" value="Bacteria"/>
</dbReference>
<dbReference type="PANTHER" id="PTHR45663">
    <property type="entry name" value="GEO12009P1"/>
    <property type="match status" value="1"/>
</dbReference>
<evidence type="ECO:0000259" key="10">
    <source>
        <dbReference type="PROSITE" id="PS51352"/>
    </source>
</evidence>
<dbReference type="PRINTS" id="PR00421">
    <property type="entry name" value="THIOREDOXIN"/>
</dbReference>
<dbReference type="PANTHER" id="PTHR45663:SF11">
    <property type="entry name" value="GEO12009P1"/>
    <property type="match status" value="1"/>
</dbReference>
<feature type="domain" description="Thioredoxin" evidence="10">
    <location>
        <begin position="1"/>
        <end position="108"/>
    </location>
</feature>
<dbReference type="PROSITE" id="PS00194">
    <property type="entry name" value="THIOREDOXIN_1"/>
    <property type="match status" value="1"/>
</dbReference>
<dbReference type="STRING" id="349521.HCH_01313"/>
<feature type="site" description="Deprotonates C-terminal active site Cys" evidence="8">
    <location>
        <position position="27"/>
    </location>
</feature>
<dbReference type="InterPro" id="IPR013766">
    <property type="entry name" value="Thioredoxin_domain"/>
</dbReference>
<accession>Q2SME4</accession>
<dbReference type="GO" id="GO:0005829">
    <property type="term" value="C:cytosol"/>
    <property type="evidence" value="ECO:0007669"/>
    <property type="project" value="TreeGrafter"/>
</dbReference>
<dbReference type="HOGENOM" id="CLU_090389_10_2_6"/>
<dbReference type="Proteomes" id="UP000000238">
    <property type="component" value="Chromosome"/>
</dbReference>
<keyword evidence="4 9" id="KW-1015">Disulfide bond</keyword>
<evidence type="ECO:0000313" key="11">
    <source>
        <dbReference type="EMBL" id="ABC28180.1"/>
    </source>
</evidence>
<dbReference type="NCBIfam" id="TIGR01068">
    <property type="entry name" value="thioredoxin"/>
    <property type="match status" value="1"/>
</dbReference>
<feature type="site" description="Contributes to redox potential value" evidence="8">
    <location>
        <position position="34"/>
    </location>
</feature>
<feature type="site" description="Contributes to redox potential value" evidence="8">
    <location>
        <position position="35"/>
    </location>
</feature>
<evidence type="ECO:0000256" key="7">
    <source>
        <dbReference type="PIRNR" id="PIRNR000077"/>
    </source>
</evidence>
<feature type="active site" description="Nucleophile" evidence="8">
    <location>
        <position position="33"/>
    </location>
</feature>
<keyword evidence="5 9" id="KW-0676">Redox-active center</keyword>
<evidence type="ECO:0000256" key="5">
    <source>
        <dbReference type="ARBA" id="ARBA00023284"/>
    </source>
</evidence>
<evidence type="ECO:0000256" key="4">
    <source>
        <dbReference type="ARBA" id="ARBA00023157"/>
    </source>
</evidence>
<dbReference type="PIRSF" id="PIRSF000077">
    <property type="entry name" value="Thioredoxin"/>
    <property type="match status" value="1"/>
</dbReference>
<dbReference type="SUPFAM" id="SSF52833">
    <property type="entry name" value="Thioredoxin-like"/>
    <property type="match status" value="1"/>
</dbReference>
<evidence type="ECO:0000256" key="8">
    <source>
        <dbReference type="PIRSR" id="PIRSR000077-1"/>
    </source>
</evidence>
<evidence type="ECO:0000256" key="9">
    <source>
        <dbReference type="PIRSR" id="PIRSR000077-4"/>
    </source>
</evidence>
<organism evidence="11 12">
    <name type="scientific">Hahella chejuensis (strain KCTC 2396)</name>
    <dbReference type="NCBI Taxonomy" id="349521"/>
    <lineage>
        <taxon>Bacteria</taxon>
        <taxon>Pseudomonadati</taxon>
        <taxon>Pseudomonadota</taxon>
        <taxon>Gammaproteobacteria</taxon>
        <taxon>Oceanospirillales</taxon>
        <taxon>Hahellaceae</taxon>
        <taxon>Hahella</taxon>
    </lineage>
</organism>
<dbReference type="InterPro" id="IPR036249">
    <property type="entry name" value="Thioredoxin-like_sf"/>
</dbReference>
<feature type="active site" description="Nucleophile" evidence="8">
    <location>
        <position position="36"/>
    </location>
</feature>
<feature type="disulfide bond" description="Redox-active" evidence="9">
    <location>
        <begin position="33"/>
        <end position="36"/>
    </location>
</feature>
<dbReference type="Pfam" id="PF00085">
    <property type="entry name" value="Thioredoxin"/>
    <property type="match status" value="1"/>
</dbReference>
<dbReference type="KEGG" id="hch:HCH_01313"/>
<evidence type="ECO:0000256" key="1">
    <source>
        <dbReference type="ARBA" id="ARBA00008987"/>
    </source>
</evidence>
<dbReference type="GO" id="GO:0045454">
    <property type="term" value="P:cell redox homeostasis"/>
    <property type="evidence" value="ECO:0007669"/>
    <property type="project" value="TreeGrafter"/>
</dbReference>
<dbReference type="PROSITE" id="PS51352">
    <property type="entry name" value="THIOREDOXIN_2"/>
    <property type="match status" value="1"/>
</dbReference>
<dbReference type="InterPro" id="IPR005746">
    <property type="entry name" value="Thioredoxin"/>
</dbReference>
<keyword evidence="3" id="KW-0249">Electron transport</keyword>
<dbReference type="CDD" id="cd02947">
    <property type="entry name" value="TRX_family"/>
    <property type="match status" value="1"/>
</dbReference>
<comment type="similarity">
    <text evidence="1 7">Belongs to the thioredoxin family.</text>
</comment>
<gene>
    <name evidence="11" type="primary">trx2</name>
    <name evidence="11" type="ordered locus">HCH_01313</name>
</gene>
<evidence type="ECO:0000256" key="2">
    <source>
        <dbReference type="ARBA" id="ARBA00022448"/>
    </source>
</evidence>
<protein>
    <recommendedName>
        <fullName evidence="6 7">Thioredoxin</fullName>
    </recommendedName>
</protein>
<dbReference type="RefSeq" id="WP_011395253.1">
    <property type="nucleotide sequence ID" value="NC_007645.1"/>
</dbReference>
<evidence type="ECO:0000256" key="3">
    <source>
        <dbReference type="ARBA" id="ARBA00022982"/>
    </source>
</evidence>
<dbReference type="OrthoDB" id="9790390at2"/>
<evidence type="ECO:0000313" key="12">
    <source>
        <dbReference type="Proteomes" id="UP000000238"/>
    </source>
</evidence>
<keyword evidence="2" id="KW-0813">Transport</keyword>